<feature type="compositionally biased region" description="Basic and acidic residues" evidence="1">
    <location>
        <begin position="405"/>
        <end position="422"/>
    </location>
</feature>
<protein>
    <submittedName>
        <fullName evidence="3">Cell cycle regulated microtubule associated protein</fullName>
    </submittedName>
</protein>
<feature type="compositionally biased region" description="Polar residues" evidence="1">
    <location>
        <begin position="374"/>
        <end position="384"/>
    </location>
</feature>
<dbReference type="AlphaFoldDB" id="A0A4Y1RIW7"/>
<name>A0A4Y1RIW7_PRUDU</name>
<dbReference type="PANTHER" id="PTHR14326:SF15">
    <property type="entry name" value="OS06G0130200 PROTEIN"/>
    <property type="match status" value="1"/>
</dbReference>
<dbReference type="GO" id="GO:0030295">
    <property type="term" value="F:protein kinase activator activity"/>
    <property type="evidence" value="ECO:0007669"/>
    <property type="project" value="TreeGrafter"/>
</dbReference>
<feature type="compositionally biased region" description="Basic and acidic residues" evidence="1">
    <location>
        <begin position="385"/>
        <end position="394"/>
    </location>
</feature>
<dbReference type="InterPro" id="IPR009675">
    <property type="entry name" value="TPX2_fam"/>
</dbReference>
<evidence type="ECO:0000259" key="2">
    <source>
        <dbReference type="Pfam" id="PF12214"/>
    </source>
</evidence>
<feature type="non-terminal residue" evidence="3">
    <location>
        <position position="1"/>
    </location>
</feature>
<dbReference type="GO" id="GO:0005880">
    <property type="term" value="C:nuclear microtubule"/>
    <property type="evidence" value="ECO:0007669"/>
    <property type="project" value="TreeGrafter"/>
</dbReference>
<dbReference type="GO" id="GO:0090307">
    <property type="term" value="P:mitotic spindle assembly"/>
    <property type="evidence" value="ECO:0007669"/>
    <property type="project" value="TreeGrafter"/>
</dbReference>
<feature type="region of interest" description="Disordered" evidence="1">
    <location>
        <begin position="17"/>
        <end position="36"/>
    </location>
</feature>
<evidence type="ECO:0000256" key="1">
    <source>
        <dbReference type="SAM" id="MobiDB-lite"/>
    </source>
</evidence>
<proteinExistence type="predicted"/>
<dbReference type="GO" id="GO:0060236">
    <property type="term" value="P:regulation of mitotic spindle organization"/>
    <property type="evidence" value="ECO:0007669"/>
    <property type="project" value="InterPro"/>
</dbReference>
<dbReference type="GO" id="GO:0008017">
    <property type="term" value="F:microtubule binding"/>
    <property type="evidence" value="ECO:0007669"/>
    <property type="project" value="TreeGrafter"/>
</dbReference>
<dbReference type="EMBL" id="AP019301">
    <property type="protein sequence ID" value="BBH04149.1"/>
    <property type="molecule type" value="Genomic_DNA"/>
</dbReference>
<feature type="non-terminal residue" evidence="3">
    <location>
        <position position="560"/>
    </location>
</feature>
<reference evidence="3" key="1">
    <citation type="journal article" date="2019" name="Science">
        <title>Mutation of a bHLH transcription factor allowed almond domestication.</title>
        <authorList>
            <person name="Sanchez-Perez R."/>
            <person name="Pavan S."/>
            <person name="Mazzeo R."/>
            <person name="Moldovan C."/>
            <person name="Aiese Cigliano R."/>
            <person name="Del Cueto J."/>
            <person name="Ricciardi F."/>
            <person name="Lotti C."/>
            <person name="Ricciardi L."/>
            <person name="Dicenta F."/>
            <person name="Lopez-Marques R.L."/>
            <person name="Lindberg Moller B."/>
        </authorList>
    </citation>
    <scope>NUCLEOTIDE SEQUENCE</scope>
</reference>
<dbReference type="Pfam" id="PF12214">
    <property type="entry name" value="TPX2_importin"/>
    <property type="match status" value="1"/>
</dbReference>
<dbReference type="PANTHER" id="PTHR14326">
    <property type="entry name" value="TARGETING PROTEIN FOR XKLP2"/>
    <property type="match status" value="1"/>
</dbReference>
<organism evidence="3">
    <name type="scientific">Prunus dulcis</name>
    <name type="common">Almond</name>
    <name type="synonym">Amygdalus dulcis</name>
    <dbReference type="NCBI Taxonomy" id="3755"/>
    <lineage>
        <taxon>Eukaryota</taxon>
        <taxon>Viridiplantae</taxon>
        <taxon>Streptophyta</taxon>
        <taxon>Embryophyta</taxon>
        <taxon>Tracheophyta</taxon>
        <taxon>Spermatophyta</taxon>
        <taxon>Magnoliopsida</taxon>
        <taxon>eudicotyledons</taxon>
        <taxon>Gunneridae</taxon>
        <taxon>Pentapetalae</taxon>
        <taxon>rosids</taxon>
        <taxon>fabids</taxon>
        <taxon>Rosales</taxon>
        <taxon>Rosaceae</taxon>
        <taxon>Amygdaloideae</taxon>
        <taxon>Amygdaleae</taxon>
        <taxon>Prunus</taxon>
    </lineage>
</organism>
<accession>A0A4Y1RIW7</accession>
<gene>
    <name evidence="3" type="ORF">Prudu_015212</name>
</gene>
<dbReference type="InterPro" id="IPR027330">
    <property type="entry name" value="TPX2_central_dom"/>
</dbReference>
<dbReference type="GO" id="GO:0005819">
    <property type="term" value="C:spindle"/>
    <property type="evidence" value="ECO:0007669"/>
    <property type="project" value="InterPro"/>
</dbReference>
<feature type="region of interest" description="Disordered" evidence="1">
    <location>
        <begin position="374"/>
        <end position="430"/>
    </location>
</feature>
<evidence type="ECO:0000313" key="3">
    <source>
        <dbReference type="EMBL" id="BBH04149.1"/>
    </source>
</evidence>
<sequence length="560" mass="61874">SHTYCTDASIQTRTQIGFRHPKPSAKADNTAPQSKDTTEMTLLSTTLFKIQTQTVEQVFIAQEVDIDYEFDAARCFNFTRQETPAEARRAELWFESAKSYPPSPFVTRLVLGADILRENVNVSPKSRAVENTNDGECDMGGGEEVCAMDVNNRDCGGMNRGIFGNLQKVLNQPHGTGTGMTFYNHLAGDKLKGKSKSSVKPSFPRSSTLMKPTASQLAKQNLKPQIGGSRFQMLHFENNEKSLCSSSGVESQAAKRQKLDGGHLCKVTDTKQQTNLVHKVPKKDETFDKTTAHAKLRLTIPREPDLETASRAHRIRPKNASVLEQVTSAHRKFKARPLNRKIFEAPSLPLPTRSTPKLPEFQEFHLKTMERAMQNTSAVSSSSHRFNDPEKGLDKPSISTVAENGNRESRRPSTVDGPKQDGNEILSSKGDIGVFWNNKRETTVPMTERKNQQFPPTDLFSKLSLTSELQPKNGSRLKVSQPTSLSTKIMVKEKPSLFGAKQAQFGGDRCTTDVDNKSRMSIVPEIAAGVLESVESEGAQSSEIAPTGASDLVICCQNER</sequence>
<feature type="domain" description="TPX2 central" evidence="2">
    <location>
        <begin position="296"/>
        <end position="446"/>
    </location>
</feature>